<dbReference type="AlphaFoldDB" id="A0A2N3Y0R3"/>
<proteinExistence type="predicted"/>
<dbReference type="InterPro" id="IPR016888">
    <property type="entry name" value="UCP028498"/>
</dbReference>
<sequence>MTWTDHELTLAERTDELEIAPRRDDGILRSPVPIWGVRDGDDLGADTEINDRIDAAYRPKYGRHNASYPAGPAAGDRHAASDSARTTD</sequence>
<reference evidence="2" key="1">
    <citation type="submission" date="2017-12" db="EMBL/GenBank/DDBJ databases">
        <title>Sequencing the genomes of 1000 Actinobacteria strains.</title>
        <authorList>
            <person name="Klenk H.-P."/>
        </authorList>
    </citation>
    <scope>NUCLEOTIDE SEQUENCE [LARGE SCALE GENOMIC DNA]</scope>
    <source>
        <strain evidence="2">DSM 44228</strain>
    </source>
</reference>
<evidence type="ECO:0000313" key="2">
    <source>
        <dbReference type="EMBL" id="PKW16497.1"/>
    </source>
</evidence>
<dbReference type="STRING" id="994479.GCA_000194155_07284"/>
<comment type="caution">
    <text evidence="2">The sequence shown here is derived from an EMBL/GenBank/DDBJ whole genome shotgun (WGS) entry which is preliminary data.</text>
</comment>
<dbReference type="OrthoDB" id="162563at2"/>
<dbReference type="Pfam" id="PF10012">
    <property type="entry name" value="DUF2255"/>
    <property type="match status" value="1"/>
</dbReference>
<feature type="compositionally biased region" description="Basic and acidic residues" evidence="1">
    <location>
        <begin position="75"/>
        <end position="88"/>
    </location>
</feature>
<feature type="region of interest" description="Disordered" evidence="1">
    <location>
        <begin position="62"/>
        <end position="88"/>
    </location>
</feature>
<dbReference type="EMBL" id="PJNB01000001">
    <property type="protein sequence ID" value="PKW16497.1"/>
    <property type="molecule type" value="Genomic_DNA"/>
</dbReference>
<dbReference type="Proteomes" id="UP000233786">
    <property type="component" value="Unassembled WGS sequence"/>
</dbReference>
<name>A0A2N3Y0R3_SACSN</name>
<accession>A0A2N3Y0R3</accession>
<protein>
    <submittedName>
        <fullName evidence="2">Uncharacterized protein</fullName>
    </submittedName>
</protein>
<keyword evidence="3" id="KW-1185">Reference proteome</keyword>
<evidence type="ECO:0000256" key="1">
    <source>
        <dbReference type="SAM" id="MobiDB-lite"/>
    </source>
</evidence>
<evidence type="ECO:0000313" key="3">
    <source>
        <dbReference type="Proteomes" id="UP000233786"/>
    </source>
</evidence>
<organism evidence="2 3">
    <name type="scientific">Saccharopolyspora spinosa</name>
    <dbReference type="NCBI Taxonomy" id="60894"/>
    <lineage>
        <taxon>Bacteria</taxon>
        <taxon>Bacillati</taxon>
        <taxon>Actinomycetota</taxon>
        <taxon>Actinomycetes</taxon>
        <taxon>Pseudonocardiales</taxon>
        <taxon>Pseudonocardiaceae</taxon>
        <taxon>Saccharopolyspora</taxon>
    </lineage>
</organism>
<dbReference type="RefSeq" id="WP_010314889.1">
    <property type="nucleotide sequence ID" value="NZ_CP061007.1"/>
</dbReference>
<gene>
    <name evidence="2" type="ORF">A8926_4335</name>
</gene>